<dbReference type="CDD" id="cd04301">
    <property type="entry name" value="NAT_SF"/>
    <property type="match status" value="1"/>
</dbReference>
<dbReference type="PROSITE" id="PS51186">
    <property type="entry name" value="GNAT"/>
    <property type="match status" value="1"/>
</dbReference>
<proteinExistence type="predicted"/>
<dbReference type="Pfam" id="PF13508">
    <property type="entry name" value="Acetyltransf_7"/>
    <property type="match status" value="1"/>
</dbReference>
<keyword evidence="2" id="KW-0808">Transferase</keyword>
<reference evidence="3" key="1">
    <citation type="journal article" date="2019" name="Int. J. Syst. Evol. Microbiol.">
        <title>The Global Catalogue of Microorganisms (GCM) 10K type strain sequencing project: providing services to taxonomists for standard genome sequencing and annotation.</title>
        <authorList>
            <consortium name="The Broad Institute Genomics Platform"/>
            <consortium name="The Broad Institute Genome Sequencing Center for Infectious Disease"/>
            <person name="Wu L."/>
            <person name="Ma J."/>
        </authorList>
    </citation>
    <scope>NUCLEOTIDE SEQUENCE [LARGE SCALE GENOMIC DNA]</scope>
    <source>
        <strain evidence="3">KCTC 42282</strain>
    </source>
</reference>
<dbReference type="SUPFAM" id="SSF55729">
    <property type="entry name" value="Acyl-CoA N-acyltransferases (Nat)"/>
    <property type="match status" value="1"/>
</dbReference>
<dbReference type="Proteomes" id="UP001595704">
    <property type="component" value="Unassembled WGS sequence"/>
</dbReference>
<accession>A0ABV7UIQ1</accession>
<dbReference type="InterPro" id="IPR000182">
    <property type="entry name" value="GNAT_dom"/>
</dbReference>
<sequence>MTTAHIVNLRDKPELADTTGAWRWEAFFKDGPEPRAGLIARERDCARGTGHLPTVLVLLAASRPAGMIALCLDDIEGRPELNPWLAGLYVDPEFRGAGYGRQLVEELEAFAAANCIHQLSLYTSNASGLFASLGWKTVETFDEGGKQFSIMRKRLG</sequence>
<dbReference type="RefSeq" id="WP_191320731.1">
    <property type="nucleotide sequence ID" value="NZ_BNCG01000023.1"/>
</dbReference>
<gene>
    <name evidence="2" type="ORF">ACFONL_11225</name>
</gene>
<evidence type="ECO:0000259" key="1">
    <source>
        <dbReference type="PROSITE" id="PS51186"/>
    </source>
</evidence>
<name>A0ABV7UIQ1_9HYPH</name>
<comment type="caution">
    <text evidence="2">The sequence shown here is derived from an EMBL/GenBank/DDBJ whole genome shotgun (WGS) entry which is preliminary data.</text>
</comment>
<feature type="domain" description="N-acetyltransferase" evidence="1">
    <location>
        <begin position="7"/>
        <end position="156"/>
    </location>
</feature>
<evidence type="ECO:0000313" key="2">
    <source>
        <dbReference type="EMBL" id="MFC3637934.1"/>
    </source>
</evidence>
<dbReference type="InterPro" id="IPR039840">
    <property type="entry name" value="NAA80"/>
</dbReference>
<keyword evidence="2" id="KW-0012">Acyltransferase</keyword>
<keyword evidence="3" id="KW-1185">Reference proteome</keyword>
<dbReference type="InterPro" id="IPR016181">
    <property type="entry name" value="Acyl_CoA_acyltransferase"/>
</dbReference>
<dbReference type="Gene3D" id="3.40.630.30">
    <property type="match status" value="1"/>
</dbReference>
<evidence type="ECO:0000313" key="3">
    <source>
        <dbReference type="Proteomes" id="UP001595704"/>
    </source>
</evidence>
<organism evidence="2 3">
    <name type="scientific">Camelimonas fluminis</name>
    <dbReference type="NCBI Taxonomy" id="1576911"/>
    <lineage>
        <taxon>Bacteria</taxon>
        <taxon>Pseudomonadati</taxon>
        <taxon>Pseudomonadota</taxon>
        <taxon>Alphaproteobacteria</taxon>
        <taxon>Hyphomicrobiales</taxon>
        <taxon>Chelatococcaceae</taxon>
        <taxon>Camelimonas</taxon>
    </lineage>
</organism>
<dbReference type="EC" id="2.3.-.-" evidence="2"/>
<protein>
    <submittedName>
        <fullName evidence="2">GNAT family N-acetyltransferase</fullName>
        <ecNumber evidence="2">2.3.-.-</ecNumber>
    </submittedName>
</protein>
<dbReference type="PANTHER" id="PTHR13538:SF4">
    <property type="entry name" value="N-ALPHA-ACETYLTRANSFERASE 80"/>
    <property type="match status" value="1"/>
</dbReference>
<dbReference type="GO" id="GO:0016746">
    <property type="term" value="F:acyltransferase activity"/>
    <property type="evidence" value="ECO:0007669"/>
    <property type="project" value="UniProtKB-KW"/>
</dbReference>
<dbReference type="EMBL" id="JBHRYC010000052">
    <property type="protein sequence ID" value="MFC3637934.1"/>
    <property type="molecule type" value="Genomic_DNA"/>
</dbReference>
<dbReference type="PANTHER" id="PTHR13538">
    <property type="entry name" value="N-ACETYLTRANSFERASE 6"/>
    <property type="match status" value="1"/>
</dbReference>